<name>A0A154BWI4_ANASB</name>
<gene>
    <name evidence="2" type="ORF">AXX12_01500</name>
</gene>
<organism evidence="2 3">
    <name type="scientific">Anaerosporomusa subterranea</name>
    <dbReference type="NCBI Taxonomy" id="1794912"/>
    <lineage>
        <taxon>Bacteria</taxon>
        <taxon>Bacillati</taxon>
        <taxon>Bacillota</taxon>
        <taxon>Negativicutes</taxon>
        <taxon>Acetonemataceae</taxon>
        <taxon>Anaerosporomusa</taxon>
    </lineage>
</organism>
<dbReference type="Proteomes" id="UP000076268">
    <property type="component" value="Unassembled WGS sequence"/>
</dbReference>
<protein>
    <submittedName>
        <fullName evidence="2">Uncharacterized protein</fullName>
    </submittedName>
</protein>
<sequence>MAYVIACLTAGTSFLLNRALVKLIGAQTIITLSPVIEEMLKTLFPYAFDADIFVTHVVFGLIEAIYDWVQTRGRIAALLSIGGHGLFGLATVLTAQAAGVYIGLAAGIVTHLLWNTIMVRFPLRSAE</sequence>
<feature type="transmembrane region" description="Helical" evidence="1">
    <location>
        <begin position="101"/>
        <end position="123"/>
    </location>
</feature>
<keyword evidence="3" id="KW-1185">Reference proteome</keyword>
<proteinExistence type="predicted"/>
<dbReference type="EMBL" id="LSGP01000001">
    <property type="protein sequence ID" value="KYZ78306.1"/>
    <property type="molecule type" value="Genomic_DNA"/>
</dbReference>
<evidence type="ECO:0000313" key="2">
    <source>
        <dbReference type="EMBL" id="KYZ78306.1"/>
    </source>
</evidence>
<dbReference type="STRING" id="1794912.AXX12_01500"/>
<dbReference type="AlphaFoldDB" id="A0A154BWI4"/>
<keyword evidence="1" id="KW-0472">Membrane</keyword>
<reference evidence="2 3" key="1">
    <citation type="submission" date="2016-02" db="EMBL/GenBank/DDBJ databases">
        <title>Anaerosporomusa subterraneum gen. nov., sp. nov., a spore-forming obligate anaerobe isolated from saprolite.</title>
        <authorList>
            <person name="Choi J.K."/>
            <person name="Shah M."/>
            <person name="Yee N."/>
        </authorList>
    </citation>
    <scope>NUCLEOTIDE SEQUENCE [LARGE SCALE GENOMIC DNA]</scope>
    <source>
        <strain evidence="2 3">RU4</strain>
    </source>
</reference>
<evidence type="ECO:0000256" key="1">
    <source>
        <dbReference type="SAM" id="Phobius"/>
    </source>
</evidence>
<dbReference type="OrthoDB" id="1683367at2"/>
<feature type="transmembrane region" description="Helical" evidence="1">
    <location>
        <begin position="76"/>
        <end position="95"/>
    </location>
</feature>
<evidence type="ECO:0000313" key="3">
    <source>
        <dbReference type="Proteomes" id="UP000076268"/>
    </source>
</evidence>
<keyword evidence="1" id="KW-0812">Transmembrane</keyword>
<accession>A0A154BWI4</accession>
<comment type="caution">
    <text evidence="2">The sequence shown here is derived from an EMBL/GenBank/DDBJ whole genome shotgun (WGS) entry which is preliminary data.</text>
</comment>
<keyword evidence="1" id="KW-1133">Transmembrane helix</keyword>